<evidence type="ECO:0000256" key="2">
    <source>
        <dbReference type="SAM" id="MobiDB-lite"/>
    </source>
</evidence>
<dbReference type="PANTHER" id="PTHR31996">
    <property type="entry name" value="COILED-COIL DOMAIN-CONTAINING PROTEIN 115"/>
    <property type="match status" value="1"/>
</dbReference>
<evidence type="ECO:0000256" key="1">
    <source>
        <dbReference type="ARBA" id="ARBA00093634"/>
    </source>
</evidence>
<dbReference type="AlphaFoldDB" id="A0A5N6TQY5"/>
<accession>A0A5N6TQY5</accession>
<sequence length="261" mass="28079">MAQVPTPPASRHGSETPDAESKQLPITDSTELLQSLDTLLERYLHLLDRHQKLQAELASSLSAGFLSLAQANYTCAPGRRFGGDYYDERMKATRKVALRPPTSLAADVKAPTGGMSPGENADQDRSERVFRIETVSHDDTDPIESTEKELSASSNVPTAETNSPPENDESAEPTDSRDATGSSQTKATGDSTSKHSQGKSRSSDPIRWYGILVPPSLRSAQKSFTGAVEGPLPELASVVVEMQVVEREVEQLRSAIGSVDG</sequence>
<feature type="compositionally biased region" description="Basic and acidic residues" evidence="2">
    <location>
        <begin position="122"/>
        <end position="150"/>
    </location>
</feature>
<dbReference type="OrthoDB" id="408631at2759"/>
<dbReference type="GO" id="GO:0070072">
    <property type="term" value="P:vacuolar proton-transporting V-type ATPase complex assembly"/>
    <property type="evidence" value="ECO:0007669"/>
    <property type="project" value="InterPro"/>
</dbReference>
<feature type="compositionally biased region" description="Polar residues" evidence="2">
    <location>
        <begin position="179"/>
        <end position="195"/>
    </location>
</feature>
<dbReference type="PANTHER" id="PTHR31996:SF2">
    <property type="entry name" value="COILED-COIL DOMAIN-CONTAINING PROTEIN 115"/>
    <property type="match status" value="1"/>
</dbReference>
<feature type="compositionally biased region" description="Polar residues" evidence="2">
    <location>
        <begin position="151"/>
        <end position="165"/>
    </location>
</feature>
<reference evidence="3 4" key="1">
    <citation type="submission" date="2019-04" db="EMBL/GenBank/DDBJ databases">
        <title>Friends and foes A comparative genomics study of 23 Aspergillus species from section Flavi.</title>
        <authorList>
            <consortium name="DOE Joint Genome Institute"/>
            <person name="Kjaerbolling I."/>
            <person name="Vesth T."/>
            <person name="Frisvad J.C."/>
            <person name="Nybo J.L."/>
            <person name="Theobald S."/>
            <person name="Kildgaard S."/>
            <person name="Isbrandt T."/>
            <person name="Kuo A."/>
            <person name="Sato A."/>
            <person name="Lyhne E.K."/>
            <person name="Kogle M.E."/>
            <person name="Wiebenga A."/>
            <person name="Kun R.S."/>
            <person name="Lubbers R.J."/>
            <person name="Makela M.R."/>
            <person name="Barry K."/>
            <person name="Chovatia M."/>
            <person name="Clum A."/>
            <person name="Daum C."/>
            <person name="Haridas S."/>
            <person name="He G."/>
            <person name="LaButti K."/>
            <person name="Lipzen A."/>
            <person name="Mondo S."/>
            <person name="Riley R."/>
            <person name="Salamov A."/>
            <person name="Simmons B.A."/>
            <person name="Magnuson J.K."/>
            <person name="Henrissat B."/>
            <person name="Mortensen U.H."/>
            <person name="Larsen T.O."/>
            <person name="Devries R.P."/>
            <person name="Grigoriev I.V."/>
            <person name="Machida M."/>
            <person name="Baker S.E."/>
            <person name="Andersen M.R."/>
        </authorList>
    </citation>
    <scope>NUCLEOTIDE SEQUENCE [LARGE SCALE GENOMIC DNA]</scope>
    <source>
        <strain evidence="3 4">IBT 18842</strain>
    </source>
</reference>
<dbReference type="Pfam" id="PF21730">
    <property type="entry name" value="Vma22_CCDC115"/>
    <property type="match status" value="2"/>
</dbReference>
<feature type="region of interest" description="Disordered" evidence="2">
    <location>
        <begin position="1"/>
        <end position="27"/>
    </location>
</feature>
<dbReference type="Proteomes" id="UP000325780">
    <property type="component" value="Unassembled WGS sequence"/>
</dbReference>
<protein>
    <recommendedName>
        <fullName evidence="1">Vacuolar ATPase assembly protein VMA22</fullName>
    </recommendedName>
</protein>
<dbReference type="GO" id="GO:0051082">
    <property type="term" value="F:unfolded protein binding"/>
    <property type="evidence" value="ECO:0007669"/>
    <property type="project" value="TreeGrafter"/>
</dbReference>
<organism evidence="3 4">
    <name type="scientific">Aspergillus avenaceus</name>
    <dbReference type="NCBI Taxonomy" id="36643"/>
    <lineage>
        <taxon>Eukaryota</taxon>
        <taxon>Fungi</taxon>
        <taxon>Dikarya</taxon>
        <taxon>Ascomycota</taxon>
        <taxon>Pezizomycotina</taxon>
        <taxon>Eurotiomycetes</taxon>
        <taxon>Eurotiomycetidae</taxon>
        <taxon>Eurotiales</taxon>
        <taxon>Aspergillaceae</taxon>
        <taxon>Aspergillus</taxon>
        <taxon>Aspergillus subgen. Circumdati</taxon>
    </lineage>
</organism>
<dbReference type="InterPro" id="IPR040357">
    <property type="entry name" value="Vma22/CCDC115"/>
</dbReference>
<feature type="region of interest" description="Disordered" evidence="2">
    <location>
        <begin position="98"/>
        <end position="207"/>
    </location>
</feature>
<gene>
    <name evidence="3" type="ORF">BDV25DRAFT_158132</name>
</gene>
<keyword evidence="4" id="KW-1185">Reference proteome</keyword>
<dbReference type="EMBL" id="ML742156">
    <property type="protein sequence ID" value="KAE8148551.1"/>
    <property type="molecule type" value="Genomic_DNA"/>
</dbReference>
<evidence type="ECO:0000313" key="3">
    <source>
        <dbReference type="EMBL" id="KAE8148551.1"/>
    </source>
</evidence>
<proteinExistence type="predicted"/>
<evidence type="ECO:0000313" key="4">
    <source>
        <dbReference type="Proteomes" id="UP000325780"/>
    </source>
</evidence>
<name>A0A5N6TQY5_ASPAV</name>
<feature type="compositionally biased region" description="Basic and acidic residues" evidence="2">
    <location>
        <begin position="12"/>
        <end position="21"/>
    </location>
</feature>
<dbReference type="GO" id="GO:1990871">
    <property type="term" value="C:Vma12-Vma22 assembly complex"/>
    <property type="evidence" value="ECO:0007669"/>
    <property type="project" value="TreeGrafter"/>
</dbReference>